<dbReference type="Proteomes" id="UP000001880">
    <property type="component" value="Chromosome"/>
</dbReference>
<dbReference type="eggNOG" id="COG1520">
    <property type="taxonomic scope" value="Bacteria"/>
</dbReference>
<sequence>MVLLAPLVATGCPAKRDAPSSDTNDSETAAGSGQTSAETAPPPAPEPPLPEVPRALEPLAESDGERTGELRWARSIGGLAVELIRDGAVDSQGRSAFGGYFGGSVDFGGGLVEAREIDAFVSVFSPDGAPQWTFSFGGKGEDSVEAVAFDPDGNLVIAGLYSGQMKLGSVTIDSAGSDDAYIAKLDSAGTPLWVQSFGGRDSDAIRDLAIDANGIIYATGSFKLEVPLDDSNKLSSEGNEDIFLLALSPGGQRRWVQRYGKRYRDYGQRVAVDGNGDIVLLSEFTEEIDFGGGLLTSAGNRDIGLAKIAADGSLKWAKRFGGPFNEYALGLAVDPAGNIAITGSYDYEIDFGGGTLSGAGESDVYVARLSPEGEHIWSKSFGGEREDIGHGIAVDRYGDLMIAGWFWNKVEFGKQTLEAVGINKDAFLLKLSAAGESVWARRYGAQSHDQARGVVATPEGESIVFGIFRFTLDLGDSSLESVREPEDPLPQPDSFILRHAR</sequence>
<dbReference type="KEGG" id="hoh:Hoch_1915"/>
<feature type="compositionally biased region" description="Pro residues" evidence="1">
    <location>
        <begin position="40"/>
        <end position="51"/>
    </location>
</feature>
<evidence type="ECO:0000256" key="1">
    <source>
        <dbReference type="SAM" id="MobiDB-lite"/>
    </source>
</evidence>
<organism evidence="2 3">
    <name type="scientific">Haliangium ochraceum (strain DSM 14365 / JCM 11303 / SMP-2)</name>
    <dbReference type="NCBI Taxonomy" id="502025"/>
    <lineage>
        <taxon>Bacteria</taxon>
        <taxon>Pseudomonadati</taxon>
        <taxon>Myxococcota</taxon>
        <taxon>Polyangia</taxon>
        <taxon>Haliangiales</taxon>
        <taxon>Kofleriaceae</taxon>
        <taxon>Haliangium</taxon>
    </lineage>
</organism>
<feature type="region of interest" description="Disordered" evidence="1">
    <location>
        <begin position="481"/>
        <end position="501"/>
    </location>
</feature>
<feature type="region of interest" description="Disordered" evidence="1">
    <location>
        <begin position="1"/>
        <end position="54"/>
    </location>
</feature>
<gene>
    <name evidence="2" type="ordered locus">Hoch_1915</name>
</gene>
<keyword evidence="3" id="KW-1185">Reference proteome</keyword>
<dbReference type="AlphaFoldDB" id="D0LYZ2"/>
<reference evidence="2 3" key="1">
    <citation type="journal article" date="2010" name="Stand. Genomic Sci.">
        <title>Complete genome sequence of Haliangium ochraceum type strain (SMP-2).</title>
        <authorList>
            <consortium name="US DOE Joint Genome Institute (JGI-PGF)"/>
            <person name="Ivanova N."/>
            <person name="Daum C."/>
            <person name="Lang E."/>
            <person name="Abt B."/>
            <person name="Kopitz M."/>
            <person name="Saunders E."/>
            <person name="Lapidus A."/>
            <person name="Lucas S."/>
            <person name="Glavina Del Rio T."/>
            <person name="Nolan M."/>
            <person name="Tice H."/>
            <person name="Copeland A."/>
            <person name="Cheng J.F."/>
            <person name="Chen F."/>
            <person name="Bruce D."/>
            <person name="Goodwin L."/>
            <person name="Pitluck S."/>
            <person name="Mavromatis K."/>
            <person name="Pati A."/>
            <person name="Mikhailova N."/>
            <person name="Chen A."/>
            <person name="Palaniappan K."/>
            <person name="Land M."/>
            <person name="Hauser L."/>
            <person name="Chang Y.J."/>
            <person name="Jeffries C.D."/>
            <person name="Detter J.C."/>
            <person name="Brettin T."/>
            <person name="Rohde M."/>
            <person name="Goker M."/>
            <person name="Bristow J."/>
            <person name="Markowitz V."/>
            <person name="Eisen J.A."/>
            <person name="Hugenholtz P."/>
            <person name="Kyrpides N.C."/>
            <person name="Klenk H.P."/>
        </authorList>
    </citation>
    <scope>NUCLEOTIDE SEQUENCE [LARGE SCALE GENOMIC DNA]</scope>
    <source>
        <strain evidence="3">DSM 14365 / CIP 107738 / JCM 11303 / AJ 13395 / SMP-2</strain>
    </source>
</reference>
<protein>
    <submittedName>
        <fullName evidence="2">Putative secreted protein</fullName>
    </submittedName>
</protein>
<evidence type="ECO:0000313" key="2">
    <source>
        <dbReference type="EMBL" id="ACY14462.1"/>
    </source>
</evidence>
<dbReference type="SUPFAM" id="SSF63829">
    <property type="entry name" value="Calcium-dependent phosphotriesterase"/>
    <property type="match status" value="1"/>
</dbReference>
<accession>D0LYZ2</accession>
<dbReference type="STRING" id="502025.Hoch_1915"/>
<dbReference type="HOGENOM" id="CLU_035227_1_0_7"/>
<evidence type="ECO:0000313" key="3">
    <source>
        <dbReference type="Proteomes" id="UP000001880"/>
    </source>
</evidence>
<name>D0LYZ2_HALO1</name>
<feature type="compositionally biased region" description="Polar residues" evidence="1">
    <location>
        <begin position="20"/>
        <end position="36"/>
    </location>
</feature>
<dbReference type="PANTHER" id="PTHR35580">
    <property type="entry name" value="CELL SURFACE GLYCOPROTEIN (S-LAYER PROTEIN)-LIKE PROTEIN"/>
    <property type="match status" value="1"/>
</dbReference>
<dbReference type="Gene3D" id="2.80.10.50">
    <property type="match status" value="2"/>
</dbReference>
<dbReference type="EMBL" id="CP001804">
    <property type="protein sequence ID" value="ACY14462.1"/>
    <property type="molecule type" value="Genomic_DNA"/>
</dbReference>
<proteinExistence type="predicted"/>
<dbReference type="PANTHER" id="PTHR35580:SF1">
    <property type="entry name" value="PHYTASE-LIKE DOMAIN-CONTAINING PROTEIN"/>
    <property type="match status" value="1"/>
</dbReference>
<dbReference type="InterPro" id="IPR052918">
    <property type="entry name" value="Motility_Chemotaxis_Reg"/>
</dbReference>